<dbReference type="AlphaFoldDB" id="A0AAN9AQH3"/>
<protein>
    <recommendedName>
        <fullName evidence="3">Schlafen AlbA-2 domain-containing protein</fullName>
    </recommendedName>
</protein>
<evidence type="ECO:0000256" key="1">
    <source>
        <dbReference type="SAM" id="Coils"/>
    </source>
</evidence>
<dbReference type="InterPro" id="IPR029684">
    <property type="entry name" value="Schlafen"/>
</dbReference>
<dbReference type="PANTHER" id="PTHR12155:SF48">
    <property type="entry name" value="RRM DOMAIN-CONTAINING PROTEIN"/>
    <property type="match status" value="1"/>
</dbReference>
<dbReference type="EMBL" id="JBAMIC010000022">
    <property type="protein sequence ID" value="KAK7091305.1"/>
    <property type="molecule type" value="Genomic_DNA"/>
</dbReference>
<dbReference type="Pfam" id="PF04326">
    <property type="entry name" value="SLFN_AlbA_2"/>
    <property type="match status" value="1"/>
</dbReference>
<feature type="compositionally biased region" description="Polar residues" evidence="2">
    <location>
        <begin position="167"/>
        <end position="180"/>
    </location>
</feature>
<evidence type="ECO:0000313" key="4">
    <source>
        <dbReference type="EMBL" id="KAK7091305.1"/>
    </source>
</evidence>
<evidence type="ECO:0000256" key="2">
    <source>
        <dbReference type="SAM" id="MobiDB-lite"/>
    </source>
</evidence>
<sequence length="518" mass="57207">MMSDTSVVPGLYMGGLRNDIPAPKLAGLICSLLWKCQVQVPKKNIRVNKKPTTAFALIDLPDEETARYLMCELKNVANILDLTTITFNPSDLRVAPRRTPSSNRNRSRSQRRKIKREKAAAEASQKAALTSVSDHCADSSGAVSSRSGRPLQKNQDEHAKRFRSASYYRTNRNQSNTSLHGSNDGSSSDSGAESDDASNSNPSVKKVESNSTVSSKESDERLPDGGPNFVQRGYYLMAGGVRRLAQEFAADGVRQSVSDSDRSMYAPMVKKSATTSTTGLPTPGLVSVTTSTPGTGTGLAIGFYRLGENVGRESRHSEFKQGGHAHKDRSWLQETVGKYACGFLNSAEGGTLYIGVNDNGMVSGFSCPQNKEDNFRLLIDEALKSIEPPIFTDSYAVRFVLVMESNGKLSESLRVLEIEVKEIKHLKHLYDFRGNAYLRRDGSLQGPLKARHVQELTRKLLERENSGSLLKSHLREMTTQLEKEREKNADMKQQLTELEGYISEVKLKKKPSKVCLIM</sequence>
<evidence type="ECO:0000313" key="5">
    <source>
        <dbReference type="Proteomes" id="UP001374579"/>
    </source>
</evidence>
<dbReference type="InterPro" id="IPR038461">
    <property type="entry name" value="Schlafen_AlbA_2_dom_sf"/>
</dbReference>
<keyword evidence="1" id="KW-0175">Coiled coil</keyword>
<dbReference type="Gene3D" id="3.30.950.30">
    <property type="entry name" value="Schlafen, AAA domain"/>
    <property type="match status" value="1"/>
</dbReference>
<dbReference type="PANTHER" id="PTHR12155">
    <property type="entry name" value="SCHLAFEN"/>
    <property type="match status" value="1"/>
</dbReference>
<gene>
    <name evidence="4" type="ORF">V1264_009006</name>
</gene>
<accession>A0AAN9AQH3</accession>
<name>A0AAN9AQH3_9CAEN</name>
<reference evidence="4 5" key="1">
    <citation type="submission" date="2024-02" db="EMBL/GenBank/DDBJ databases">
        <title>Chromosome-scale genome assembly of the rough periwinkle Littorina saxatilis.</title>
        <authorList>
            <person name="De Jode A."/>
            <person name="Faria R."/>
            <person name="Formenti G."/>
            <person name="Sims Y."/>
            <person name="Smith T.P."/>
            <person name="Tracey A."/>
            <person name="Wood J.M.D."/>
            <person name="Zagrodzka Z.B."/>
            <person name="Johannesson K."/>
            <person name="Butlin R.K."/>
            <person name="Leder E.H."/>
        </authorList>
    </citation>
    <scope>NUCLEOTIDE SEQUENCE [LARGE SCALE GENOMIC DNA]</scope>
    <source>
        <strain evidence="4">Snail1</strain>
        <tissue evidence="4">Muscle</tissue>
    </source>
</reference>
<feature type="domain" description="Schlafen AlbA-2" evidence="3">
    <location>
        <begin position="313"/>
        <end position="443"/>
    </location>
</feature>
<keyword evidence="5" id="KW-1185">Reference proteome</keyword>
<dbReference type="Proteomes" id="UP001374579">
    <property type="component" value="Unassembled WGS sequence"/>
</dbReference>
<feature type="coiled-coil region" evidence="1">
    <location>
        <begin position="474"/>
        <end position="501"/>
    </location>
</feature>
<proteinExistence type="predicted"/>
<dbReference type="InterPro" id="IPR007421">
    <property type="entry name" value="Schlafen_AlbA_2_dom"/>
</dbReference>
<evidence type="ECO:0000259" key="3">
    <source>
        <dbReference type="Pfam" id="PF04326"/>
    </source>
</evidence>
<feature type="region of interest" description="Disordered" evidence="2">
    <location>
        <begin position="92"/>
        <end position="228"/>
    </location>
</feature>
<comment type="caution">
    <text evidence="4">The sequence shown here is derived from an EMBL/GenBank/DDBJ whole genome shotgun (WGS) entry which is preliminary data.</text>
</comment>
<organism evidence="4 5">
    <name type="scientific">Littorina saxatilis</name>
    <dbReference type="NCBI Taxonomy" id="31220"/>
    <lineage>
        <taxon>Eukaryota</taxon>
        <taxon>Metazoa</taxon>
        <taxon>Spiralia</taxon>
        <taxon>Lophotrochozoa</taxon>
        <taxon>Mollusca</taxon>
        <taxon>Gastropoda</taxon>
        <taxon>Caenogastropoda</taxon>
        <taxon>Littorinimorpha</taxon>
        <taxon>Littorinoidea</taxon>
        <taxon>Littorinidae</taxon>
        <taxon>Littorina</taxon>
    </lineage>
</organism>
<feature type="compositionally biased region" description="Basic residues" evidence="2">
    <location>
        <begin position="105"/>
        <end position="116"/>
    </location>
</feature>
<feature type="compositionally biased region" description="Low complexity" evidence="2">
    <location>
        <begin position="181"/>
        <end position="201"/>
    </location>
</feature>